<keyword evidence="4" id="KW-0680">Restriction system</keyword>
<reference evidence="9 10" key="1">
    <citation type="submission" date="2020-03" db="EMBL/GenBank/DDBJ databases">
        <title>Genomic Encyclopedia of Type Strains, Phase IV (KMG-IV): sequencing the most valuable type-strain genomes for metagenomic binning, comparative biology and taxonomic classification.</title>
        <authorList>
            <person name="Goeker M."/>
        </authorList>
    </citation>
    <scope>NUCLEOTIDE SEQUENCE [LARGE SCALE GENOMIC DNA]</scope>
    <source>
        <strain evidence="9 10">DSM 24233</strain>
    </source>
</reference>
<dbReference type="GO" id="GO:0009307">
    <property type="term" value="P:DNA restriction-modification system"/>
    <property type="evidence" value="ECO:0007669"/>
    <property type="project" value="UniProtKB-KW"/>
</dbReference>
<dbReference type="InterPro" id="IPR018117">
    <property type="entry name" value="C5_DNA_meth_AS"/>
</dbReference>
<evidence type="ECO:0000313" key="9">
    <source>
        <dbReference type="EMBL" id="NJB67537.1"/>
    </source>
</evidence>
<dbReference type="NCBIfam" id="TIGR00675">
    <property type="entry name" value="dcm"/>
    <property type="match status" value="1"/>
</dbReference>
<dbReference type="PRINTS" id="PR00105">
    <property type="entry name" value="C5METTRFRASE"/>
</dbReference>
<organism evidence="9 10">
    <name type="scientific">Desulfobaculum xiamenense</name>
    <dbReference type="NCBI Taxonomy" id="995050"/>
    <lineage>
        <taxon>Bacteria</taxon>
        <taxon>Pseudomonadati</taxon>
        <taxon>Thermodesulfobacteriota</taxon>
        <taxon>Desulfovibrionia</taxon>
        <taxon>Desulfovibrionales</taxon>
        <taxon>Desulfovibrionaceae</taxon>
        <taxon>Desulfobaculum</taxon>
    </lineage>
</organism>
<dbReference type="InterPro" id="IPR001525">
    <property type="entry name" value="C5_MeTfrase"/>
</dbReference>
<dbReference type="Proteomes" id="UP000580856">
    <property type="component" value="Unassembled WGS sequence"/>
</dbReference>
<dbReference type="RefSeq" id="WP_425338083.1">
    <property type="nucleotide sequence ID" value="NZ_JAATJA010000001.1"/>
</dbReference>
<dbReference type="GO" id="GO:0003886">
    <property type="term" value="F:DNA (cytosine-5-)-methyltransferase activity"/>
    <property type="evidence" value="ECO:0007669"/>
    <property type="project" value="UniProtKB-EC"/>
</dbReference>
<dbReference type="Pfam" id="PF00145">
    <property type="entry name" value="DNA_methylase"/>
    <property type="match status" value="1"/>
</dbReference>
<dbReference type="SUPFAM" id="SSF53335">
    <property type="entry name" value="S-adenosyl-L-methionine-dependent methyltransferases"/>
    <property type="match status" value="1"/>
</dbReference>
<dbReference type="InterPro" id="IPR029063">
    <property type="entry name" value="SAM-dependent_MTases_sf"/>
</dbReference>
<dbReference type="GO" id="GO:0032259">
    <property type="term" value="P:methylation"/>
    <property type="evidence" value="ECO:0007669"/>
    <property type="project" value="UniProtKB-KW"/>
</dbReference>
<accession>A0A846QK80</accession>
<evidence type="ECO:0000256" key="1">
    <source>
        <dbReference type="ARBA" id="ARBA00022603"/>
    </source>
</evidence>
<dbReference type="PANTHER" id="PTHR46098:SF1">
    <property type="entry name" value="TRNA (CYTOSINE(38)-C(5))-METHYLTRANSFERASE"/>
    <property type="match status" value="1"/>
</dbReference>
<name>A0A846QK80_9BACT</name>
<dbReference type="AlphaFoldDB" id="A0A846QK80"/>
<evidence type="ECO:0000256" key="3">
    <source>
        <dbReference type="ARBA" id="ARBA00022691"/>
    </source>
</evidence>
<dbReference type="InterPro" id="IPR031303">
    <property type="entry name" value="C5_meth_CS"/>
</dbReference>
<dbReference type="PROSITE" id="PS00095">
    <property type="entry name" value="C5_MTASE_2"/>
    <property type="match status" value="1"/>
</dbReference>
<dbReference type="Gene3D" id="3.40.50.150">
    <property type="entry name" value="Vaccinia Virus protein VP39"/>
    <property type="match status" value="1"/>
</dbReference>
<keyword evidence="10" id="KW-1185">Reference proteome</keyword>
<dbReference type="EMBL" id="JAATJA010000001">
    <property type="protein sequence ID" value="NJB67537.1"/>
    <property type="molecule type" value="Genomic_DNA"/>
</dbReference>
<evidence type="ECO:0000256" key="2">
    <source>
        <dbReference type="ARBA" id="ARBA00022679"/>
    </source>
</evidence>
<comment type="caution">
    <text evidence="9">The sequence shown here is derived from an EMBL/GenBank/DDBJ whole genome shotgun (WGS) entry which is preliminary data.</text>
</comment>
<dbReference type="PROSITE" id="PS51679">
    <property type="entry name" value="SAM_MT_C5"/>
    <property type="match status" value="1"/>
</dbReference>
<keyword evidence="3 6" id="KW-0949">S-adenosyl-L-methionine</keyword>
<dbReference type="PANTHER" id="PTHR46098">
    <property type="entry name" value="TRNA (CYTOSINE(38)-C(5))-METHYLTRANSFERASE"/>
    <property type="match status" value="1"/>
</dbReference>
<comment type="catalytic activity">
    <reaction evidence="5 8">
        <text>a 2'-deoxycytidine in DNA + S-adenosyl-L-methionine = a 5-methyl-2'-deoxycytidine in DNA + S-adenosyl-L-homocysteine + H(+)</text>
        <dbReference type="Rhea" id="RHEA:13681"/>
        <dbReference type="Rhea" id="RHEA-COMP:11369"/>
        <dbReference type="Rhea" id="RHEA-COMP:11370"/>
        <dbReference type="ChEBI" id="CHEBI:15378"/>
        <dbReference type="ChEBI" id="CHEBI:57856"/>
        <dbReference type="ChEBI" id="CHEBI:59789"/>
        <dbReference type="ChEBI" id="CHEBI:85452"/>
        <dbReference type="ChEBI" id="CHEBI:85454"/>
        <dbReference type="EC" id="2.1.1.37"/>
    </reaction>
</comment>
<protein>
    <recommendedName>
        <fullName evidence="8">Cytosine-specific methyltransferase</fullName>
        <ecNumber evidence="8">2.1.1.37</ecNumber>
    </recommendedName>
</protein>
<proteinExistence type="inferred from homology"/>
<dbReference type="EC" id="2.1.1.37" evidence="8"/>
<evidence type="ECO:0000256" key="7">
    <source>
        <dbReference type="RuleBase" id="RU000416"/>
    </source>
</evidence>
<dbReference type="InterPro" id="IPR050750">
    <property type="entry name" value="C5-MTase"/>
</dbReference>
<evidence type="ECO:0000313" key="10">
    <source>
        <dbReference type="Proteomes" id="UP000580856"/>
    </source>
</evidence>
<evidence type="ECO:0000256" key="8">
    <source>
        <dbReference type="RuleBase" id="RU000417"/>
    </source>
</evidence>
<evidence type="ECO:0000256" key="4">
    <source>
        <dbReference type="ARBA" id="ARBA00022747"/>
    </source>
</evidence>
<gene>
    <name evidence="9" type="ORF">GGQ74_001177</name>
</gene>
<keyword evidence="2 6" id="KW-0808">Transferase</keyword>
<evidence type="ECO:0000256" key="5">
    <source>
        <dbReference type="ARBA" id="ARBA00047422"/>
    </source>
</evidence>
<feature type="active site" evidence="6">
    <location>
        <position position="80"/>
    </location>
</feature>
<evidence type="ECO:0000256" key="6">
    <source>
        <dbReference type="PROSITE-ProRule" id="PRU01016"/>
    </source>
</evidence>
<comment type="similarity">
    <text evidence="6 7">Belongs to the class I-like SAM-binding methyltransferase superfamily. C5-methyltransferase family.</text>
</comment>
<dbReference type="PROSITE" id="PS00094">
    <property type="entry name" value="C5_MTASE_1"/>
    <property type="match status" value="1"/>
</dbReference>
<keyword evidence="1 6" id="KW-0489">Methyltransferase</keyword>
<sequence length="261" mass="28949">MTTAQPTPAPTVGELFAGIGGMSLGLAWAGFNVRWQVEIDEWCRRILESHWPDAIRFDDIRTLDPDSLAPVDLICGGYPCQPFSNAGKRKGSRDDRHLWPEVVRILRHLRRMERHPAWCLFENVDGHVSMGLDSVLSDLEGIGYTCWPLIVPACAVGARHQRNRVWIVANAKRDLFQGRPALASKGCGQSTQEQLAGLLFPCPWPSLSVARAFRAGDGFSRQVDRNRAIGNAVVPQVAYMMGMAIRTAHEIHNLPYAGDPT</sequence>